<feature type="compositionally biased region" description="Basic and acidic residues" evidence="1">
    <location>
        <begin position="73"/>
        <end position="96"/>
    </location>
</feature>
<evidence type="ECO:0000313" key="2">
    <source>
        <dbReference type="EMBL" id="GAQ82029.1"/>
    </source>
</evidence>
<accession>A0A0U9I774</accession>
<proteinExistence type="predicted"/>
<feature type="compositionally biased region" description="Basic and acidic residues" evidence="1">
    <location>
        <begin position="116"/>
        <end position="127"/>
    </location>
</feature>
<dbReference type="AlphaFoldDB" id="A0A0U9I774"/>
<evidence type="ECO:0000313" key="3">
    <source>
        <dbReference type="Proteomes" id="UP000054558"/>
    </source>
</evidence>
<protein>
    <submittedName>
        <fullName evidence="2">Uncharacterized protein</fullName>
    </submittedName>
</protein>
<gene>
    <name evidence="2" type="ORF">KFL_000980160</name>
</gene>
<evidence type="ECO:0000256" key="1">
    <source>
        <dbReference type="SAM" id="MobiDB-lite"/>
    </source>
</evidence>
<dbReference type="EMBL" id="DF237047">
    <property type="protein sequence ID" value="GAQ82029.1"/>
    <property type="molecule type" value="Genomic_DNA"/>
</dbReference>
<reference evidence="2 3" key="1">
    <citation type="journal article" date="2014" name="Nat. Commun.">
        <title>Klebsormidium flaccidum genome reveals primary factors for plant terrestrial adaptation.</title>
        <authorList>
            <person name="Hori K."/>
            <person name="Maruyama F."/>
            <person name="Fujisawa T."/>
            <person name="Togashi T."/>
            <person name="Yamamoto N."/>
            <person name="Seo M."/>
            <person name="Sato S."/>
            <person name="Yamada T."/>
            <person name="Mori H."/>
            <person name="Tajima N."/>
            <person name="Moriyama T."/>
            <person name="Ikeuchi M."/>
            <person name="Watanabe M."/>
            <person name="Wada H."/>
            <person name="Kobayashi K."/>
            <person name="Saito M."/>
            <person name="Masuda T."/>
            <person name="Sasaki-Sekimoto Y."/>
            <person name="Mashiguchi K."/>
            <person name="Awai K."/>
            <person name="Shimojima M."/>
            <person name="Masuda S."/>
            <person name="Iwai M."/>
            <person name="Nobusawa T."/>
            <person name="Narise T."/>
            <person name="Kondo S."/>
            <person name="Saito H."/>
            <person name="Sato R."/>
            <person name="Murakawa M."/>
            <person name="Ihara Y."/>
            <person name="Oshima-Yamada Y."/>
            <person name="Ohtaka K."/>
            <person name="Satoh M."/>
            <person name="Sonobe K."/>
            <person name="Ishii M."/>
            <person name="Ohtani R."/>
            <person name="Kanamori-Sato M."/>
            <person name="Honoki R."/>
            <person name="Miyazaki D."/>
            <person name="Mochizuki H."/>
            <person name="Umetsu J."/>
            <person name="Higashi K."/>
            <person name="Shibata D."/>
            <person name="Kamiya Y."/>
            <person name="Sato N."/>
            <person name="Nakamura Y."/>
            <person name="Tabata S."/>
            <person name="Ida S."/>
            <person name="Kurokawa K."/>
            <person name="Ohta H."/>
        </authorList>
    </citation>
    <scope>NUCLEOTIDE SEQUENCE [LARGE SCALE GENOMIC DNA]</scope>
    <source>
        <strain evidence="2 3">NIES-2285</strain>
    </source>
</reference>
<dbReference type="Proteomes" id="UP000054558">
    <property type="component" value="Unassembled WGS sequence"/>
</dbReference>
<feature type="region of interest" description="Disordered" evidence="1">
    <location>
        <begin position="54"/>
        <end position="140"/>
    </location>
</feature>
<organism evidence="2 3">
    <name type="scientific">Klebsormidium nitens</name>
    <name type="common">Green alga</name>
    <name type="synonym">Ulothrix nitens</name>
    <dbReference type="NCBI Taxonomy" id="105231"/>
    <lineage>
        <taxon>Eukaryota</taxon>
        <taxon>Viridiplantae</taxon>
        <taxon>Streptophyta</taxon>
        <taxon>Klebsormidiophyceae</taxon>
        <taxon>Klebsormidiales</taxon>
        <taxon>Klebsormidiaceae</taxon>
        <taxon>Klebsormidium</taxon>
    </lineage>
</organism>
<sequence length="140" mass="14775">MAAMAALKGMTTVVTRTVVQTARVGPIGSSSVLRTTVAEEADSVVLSERFLHWSGPLPADASVPEASASASEGADRGYDDHASVEHYAKKDTKDLYGKPSNTGEATERAANTDMQHGADEETLEKTGFDMSKMSRPAGDE</sequence>
<name>A0A0U9I774_KLENI</name>
<keyword evidence="3" id="KW-1185">Reference proteome</keyword>
<feature type="compositionally biased region" description="Low complexity" evidence="1">
    <location>
        <begin position="58"/>
        <end position="72"/>
    </location>
</feature>